<dbReference type="PANTHER" id="PTHR18952">
    <property type="entry name" value="CARBONIC ANHYDRASE"/>
    <property type="match status" value="1"/>
</dbReference>
<evidence type="ECO:0000256" key="1">
    <source>
        <dbReference type="ARBA" id="ARBA00010718"/>
    </source>
</evidence>
<dbReference type="GO" id="GO:0008270">
    <property type="term" value="F:zinc ion binding"/>
    <property type="evidence" value="ECO:0007669"/>
    <property type="project" value="InterPro"/>
</dbReference>
<feature type="non-terminal residue" evidence="2">
    <location>
        <position position="1"/>
    </location>
</feature>
<dbReference type="EMBL" id="JXLN01012453">
    <property type="protein sequence ID" value="KPM08476.1"/>
    <property type="molecule type" value="Genomic_DNA"/>
</dbReference>
<accession>A0A132ABV1</accession>
<organism evidence="2 3">
    <name type="scientific">Sarcoptes scabiei</name>
    <name type="common">Itch mite</name>
    <name type="synonym">Acarus scabiei</name>
    <dbReference type="NCBI Taxonomy" id="52283"/>
    <lineage>
        <taxon>Eukaryota</taxon>
        <taxon>Metazoa</taxon>
        <taxon>Ecdysozoa</taxon>
        <taxon>Arthropoda</taxon>
        <taxon>Chelicerata</taxon>
        <taxon>Arachnida</taxon>
        <taxon>Acari</taxon>
        <taxon>Acariformes</taxon>
        <taxon>Sarcoptiformes</taxon>
        <taxon>Astigmata</taxon>
        <taxon>Psoroptidia</taxon>
        <taxon>Sarcoptoidea</taxon>
        <taxon>Sarcoptidae</taxon>
        <taxon>Sarcoptinae</taxon>
        <taxon>Sarcoptes</taxon>
    </lineage>
</organism>
<dbReference type="Gene3D" id="3.10.200.10">
    <property type="entry name" value="Alpha carbonic anhydrase"/>
    <property type="match status" value="1"/>
</dbReference>
<dbReference type="InterPro" id="IPR036398">
    <property type="entry name" value="CA_dom_sf"/>
</dbReference>
<dbReference type="InterPro" id="IPR023561">
    <property type="entry name" value="Carbonic_anhydrase_a-class"/>
</dbReference>
<dbReference type="GO" id="GO:0006730">
    <property type="term" value="P:one-carbon metabolic process"/>
    <property type="evidence" value="ECO:0007669"/>
    <property type="project" value="TreeGrafter"/>
</dbReference>
<dbReference type="OrthoDB" id="5978072at2759"/>
<dbReference type="PROSITE" id="PS51144">
    <property type="entry name" value="ALPHA_CA_2"/>
    <property type="match status" value="1"/>
</dbReference>
<name>A0A132ABV1_SARSC</name>
<comment type="similarity">
    <text evidence="1">Belongs to the alpha-carbonic anhydrase family.</text>
</comment>
<dbReference type="SMART" id="SM01057">
    <property type="entry name" value="Carb_anhydrase"/>
    <property type="match status" value="1"/>
</dbReference>
<sequence>LLFVFLSSLSSRLFSWLKKKTQKAIKTDWNLWWTYDGISGPEFWGILNPDWFLCSKGHRQSPIDIRPNLLLFDPNLKSLAITNHSTRITGIIENDGHSVVFHQNDPQSDHLAANHSEYNQIEQQQSQSISTITIKGGPLSYSYVFHKLRIHFGLTDSSGSEHQLSGFQFPGEIQLIGYNAELFESYDDASRKPNGLVGIAIFLKIDTKSSSAIEIFTSQLNKIRYRGQKASLKSFSLRDLFPDDQNYLTYEGSLTTPSCDESITWIIINKPLSITKNQVFDITVITIAEYILTVPNQCFESSGSIESPKAPLGNNFRSIQSINDRVIRTNIDFKSNKVSHLNYLPLNLLFIFHLMSERRKFVQQ</sequence>
<evidence type="ECO:0000313" key="2">
    <source>
        <dbReference type="EMBL" id="KPM08476.1"/>
    </source>
</evidence>
<dbReference type="SUPFAM" id="SSF51069">
    <property type="entry name" value="Carbonic anhydrase"/>
    <property type="match status" value="1"/>
</dbReference>
<dbReference type="PANTHER" id="PTHR18952:SF208">
    <property type="entry name" value="CARBONIC ANHYDRASE XA-RELATED"/>
    <property type="match status" value="1"/>
</dbReference>
<dbReference type="Proteomes" id="UP000616769">
    <property type="component" value="Unassembled WGS sequence"/>
</dbReference>
<dbReference type="Pfam" id="PF00194">
    <property type="entry name" value="Carb_anhydrase"/>
    <property type="match status" value="1"/>
</dbReference>
<dbReference type="AlphaFoldDB" id="A0A132ABV1"/>
<evidence type="ECO:0000313" key="3">
    <source>
        <dbReference type="Proteomes" id="UP000616769"/>
    </source>
</evidence>
<comment type="caution">
    <text evidence="2">The sequence shown here is derived from an EMBL/GenBank/DDBJ whole genome shotgun (WGS) entry which is preliminary data.</text>
</comment>
<gene>
    <name evidence="2" type="ORF">QR98_0069970</name>
</gene>
<dbReference type="GO" id="GO:0004089">
    <property type="term" value="F:carbonate dehydratase activity"/>
    <property type="evidence" value="ECO:0007669"/>
    <property type="project" value="InterPro"/>
</dbReference>
<protein>
    <submittedName>
        <fullName evidence="2">Carbonic anhydrase-like protein 3</fullName>
    </submittedName>
</protein>
<dbReference type="InterPro" id="IPR001148">
    <property type="entry name" value="CA_dom"/>
</dbReference>
<dbReference type="VEuPathDB" id="VectorBase:SSCA003369"/>
<reference evidence="2 3" key="1">
    <citation type="journal article" date="2015" name="Parasit. Vectors">
        <title>Draft genome of the scabies mite.</title>
        <authorList>
            <person name="Rider S.D.Jr."/>
            <person name="Morgan M.S."/>
            <person name="Arlian L.G."/>
        </authorList>
    </citation>
    <scope>NUCLEOTIDE SEQUENCE [LARGE SCALE GENOMIC DNA]</scope>
    <source>
        <strain evidence="2">Arlian Lab</strain>
    </source>
</reference>
<proteinExistence type="inferred from homology"/>